<reference evidence="1 2" key="1">
    <citation type="submission" date="2014-01" db="EMBL/GenBank/DDBJ databases">
        <title>Draft genome sequence of the multidrug-resistant clinical isolate Dermabacter hominis 1368.</title>
        <authorList>
            <person name="Albersmeier A."/>
            <person name="Bomholt C."/>
            <person name="Glaub A."/>
            <person name="Ruckert C."/>
            <person name="Soriano F."/>
            <person name="Fernandez-Natal I."/>
            <person name="Tauch A."/>
        </authorList>
    </citation>
    <scope>NUCLEOTIDE SEQUENCE [LARGE SCALE GENOMIC DNA]</scope>
    <source>
        <strain evidence="1 2">1368</strain>
    </source>
</reference>
<keyword evidence="2" id="KW-1185">Reference proteome</keyword>
<dbReference type="Proteomes" id="UP000030182">
    <property type="component" value="Unassembled WGS sequence"/>
</dbReference>
<comment type="caution">
    <text evidence="1">The sequence shown here is derived from an EMBL/GenBank/DDBJ whole genome shotgun (WGS) entry which is preliminary data.</text>
</comment>
<accession>A0ABR4SGS8</accession>
<organism evidence="1 2">
    <name type="scientific">Dermabacter hominis 1368</name>
    <dbReference type="NCBI Taxonomy" id="1450519"/>
    <lineage>
        <taxon>Bacteria</taxon>
        <taxon>Bacillati</taxon>
        <taxon>Actinomycetota</taxon>
        <taxon>Actinomycetes</taxon>
        <taxon>Micrococcales</taxon>
        <taxon>Dermabacteraceae</taxon>
        <taxon>Dermabacter</taxon>
    </lineage>
</organism>
<gene>
    <name evidence="1" type="ORF">DHOM_11345</name>
</gene>
<name>A0ABR4SGS8_9MICO</name>
<evidence type="ECO:0000313" key="2">
    <source>
        <dbReference type="Proteomes" id="UP000030182"/>
    </source>
</evidence>
<protein>
    <submittedName>
        <fullName evidence="1">Uncharacterized protein</fullName>
    </submittedName>
</protein>
<evidence type="ECO:0000313" key="1">
    <source>
        <dbReference type="EMBL" id="KDS92378.1"/>
    </source>
</evidence>
<sequence length="121" mass="13503">MELIQEVFIAWIDEHKSCDALDAARRHALCSTYDGTAPAMSDEDDRLVRLSFNDTRQVVSESLQFPRSWIRIAVADARPVIGDHAAVGRKVAHDRNPVVCAHPQASLTHDQTRPLAEADRC</sequence>
<proteinExistence type="predicted"/>
<dbReference type="EMBL" id="JDRS01000031">
    <property type="protein sequence ID" value="KDS92378.1"/>
    <property type="molecule type" value="Genomic_DNA"/>
</dbReference>